<keyword evidence="3" id="KW-1185">Reference proteome</keyword>
<feature type="region of interest" description="Disordered" evidence="1">
    <location>
        <begin position="47"/>
        <end position="98"/>
    </location>
</feature>
<feature type="compositionally biased region" description="Polar residues" evidence="1">
    <location>
        <begin position="56"/>
        <end position="74"/>
    </location>
</feature>
<protein>
    <submittedName>
        <fullName evidence="2">Uncharacterized protein</fullName>
    </submittedName>
</protein>
<dbReference type="Proteomes" id="UP000314294">
    <property type="component" value="Unassembled WGS sequence"/>
</dbReference>
<gene>
    <name evidence="2" type="ORF">EYF80_038574</name>
</gene>
<name>A0A4Z2GEW0_9TELE</name>
<dbReference type="EMBL" id="SRLO01000589">
    <property type="protein sequence ID" value="TNN51254.1"/>
    <property type="molecule type" value="Genomic_DNA"/>
</dbReference>
<comment type="caution">
    <text evidence="2">The sequence shown here is derived from an EMBL/GenBank/DDBJ whole genome shotgun (WGS) entry which is preliminary data.</text>
</comment>
<feature type="compositionally biased region" description="Basic and acidic residues" evidence="1">
    <location>
        <begin position="1"/>
        <end position="20"/>
    </location>
</feature>
<dbReference type="AlphaFoldDB" id="A0A4Z2GEW0"/>
<proteinExistence type="predicted"/>
<reference evidence="2 3" key="1">
    <citation type="submission" date="2019-03" db="EMBL/GenBank/DDBJ databases">
        <title>First draft genome of Liparis tanakae, snailfish: a comprehensive survey of snailfish specific genes.</title>
        <authorList>
            <person name="Kim W."/>
            <person name="Song I."/>
            <person name="Jeong J.-H."/>
            <person name="Kim D."/>
            <person name="Kim S."/>
            <person name="Ryu S."/>
            <person name="Song J.Y."/>
            <person name="Lee S.K."/>
        </authorList>
    </citation>
    <scope>NUCLEOTIDE SEQUENCE [LARGE SCALE GENOMIC DNA]</scope>
    <source>
        <tissue evidence="2">Muscle</tissue>
    </source>
</reference>
<feature type="region of interest" description="Disordered" evidence="1">
    <location>
        <begin position="1"/>
        <end position="28"/>
    </location>
</feature>
<evidence type="ECO:0000313" key="3">
    <source>
        <dbReference type="Proteomes" id="UP000314294"/>
    </source>
</evidence>
<evidence type="ECO:0000313" key="2">
    <source>
        <dbReference type="EMBL" id="TNN51254.1"/>
    </source>
</evidence>
<feature type="compositionally biased region" description="Basic and acidic residues" evidence="1">
    <location>
        <begin position="75"/>
        <end position="84"/>
    </location>
</feature>
<organism evidence="2 3">
    <name type="scientific">Liparis tanakae</name>
    <name type="common">Tanaka's snailfish</name>
    <dbReference type="NCBI Taxonomy" id="230148"/>
    <lineage>
        <taxon>Eukaryota</taxon>
        <taxon>Metazoa</taxon>
        <taxon>Chordata</taxon>
        <taxon>Craniata</taxon>
        <taxon>Vertebrata</taxon>
        <taxon>Euteleostomi</taxon>
        <taxon>Actinopterygii</taxon>
        <taxon>Neopterygii</taxon>
        <taxon>Teleostei</taxon>
        <taxon>Neoteleostei</taxon>
        <taxon>Acanthomorphata</taxon>
        <taxon>Eupercaria</taxon>
        <taxon>Perciformes</taxon>
        <taxon>Cottioidei</taxon>
        <taxon>Cottales</taxon>
        <taxon>Liparidae</taxon>
        <taxon>Liparis</taxon>
    </lineage>
</organism>
<accession>A0A4Z2GEW0</accession>
<evidence type="ECO:0000256" key="1">
    <source>
        <dbReference type="SAM" id="MobiDB-lite"/>
    </source>
</evidence>
<sequence length="113" mass="12262">MSANMREARRRGESGVRPVDRGGGLRPPALMRSLKRFQFLGAAVPLFEVDEPNPQKGRSQSNSEVPKAGDTNQEAARREQKASESRTGLSRTIGHRKIKTASTAARVFAAAST</sequence>